<dbReference type="GO" id="GO:0006355">
    <property type="term" value="P:regulation of DNA-templated transcription"/>
    <property type="evidence" value="ECO:0007669"/>
    <property type="project" value="InterPro"/>
</dbReference>
<feature type="domain" description="HTH luxR-type" evidence="5">
    <location>
        <begin position="24"/>
        <end position="89"/>
    </location>
</feature>
<evidence type="ECO:0000256" key="4">
    <source>
        <dbReference type="SAM" id="MobiDB-lite"/>
    </source>
</evidence>
<evidence type="ECO:0000259" key="5">
    <source>
        <dbReference type="PROSITE" id="PS50043"/>
    </source>
</evidence>
<dbReference type="GO" id="GO:0003677">
    <property type="term" value="F:DNA binding"/>
    <property type="evidence" value="ECO:0007669"/>
    <property type="project" value="UniProtKB-KW"/>
</dbReference>
<dbReference type="RefSeq" id="WP_114625989.1">
    <property type="nucleotide sequence ID" value="NZ_QQNA01000209.1"/>
</dbReference>
<feature type="region of interest" description="Disordered" evidence="4">
    <location>
        <begin position="1"/>
        <end position="28"/>
    </location>
</feature>
<dbReference type="Gene3D" id="1.10.10.10">
    <property type="entry name" value="Winged helix-like DNA-binding domain superfamily/Winged helix DNA-binding domain"/>
    <property type="match status" value="1"/>
</dbReference>
<evidence type="ECO:0000256" key="1">
    <source>
        <dbReference type="ARBA" id="ARBA00023015"/>
    </source>
</evidence>
<proteinExistence type="predicted"/>
<dbReference type="InterPro" id="IPR016032">
    <property type="entry name" value="Sig_transdc_resp-reg_C-effctor"/>
</dbReference>
<dbReference type="InterPro" id="IPR036388">
    <property type="entry name" value="WH-like_DNA-bd_sf"/>
</dbReference>
<keyword evidence="3" id="KW-0804">Transcription</keyword>
<dbReference type="Proteomes" id="UP000253741">
    <property type="component" value="Unassembled WGS sequence"/>
</dbReference>
<dbReference type="EMBL" id="QQNA01000209">
    <property type="protein sequence ID" value="RDG35605.1"/>
    <property type="molecule type" value="Genomic_DNA"/>
</dbReference>
<evidence type="ECO:0000256" key="2">
    <source>
        <dbReference type="ARBA" id="ARBA00023125"/>
    </source>
</evidence>
<dbReference type="SMART" id="SM00421">
    <property type="entry name" value="HTH_LUXR"/>
    <property type="match status" value="1"/>
</dbReference>
<organism evidence="6 7">
    <name type="scientific">Streptomyces corynorhini</name>
    <dbReference type="NCBI Taxonomy" id="2282652"/>
    <lineage>
        <taxon>Bacteria</taxon>
        <taxon>Bacillati</taxon>
        <taxon>Actinomycetota</taxon>
        <taxon>Actinomycetes</taxon>
        <taxon>Kitasatosporales</taxon>
        <taxon>Streptomycetaceae</taxon>
        <taxon>Streptomyces</taxon>
    </lineage>
</organism>
<dbReference type="AlphaFoldDB" id="A0A370B870"/>
<evidence type="ECO:0000256" key="3">
    <source>
        <dbReference type="ARBA" id="ARBA00023163"/>
    </source>
</evidence>
<feature type="compositionally biased region" description="Polar residues" evidence="4">
    <location>
        <begin position="1"/>
        <end position="20"/>
    </location>
</feature>
<comment type="caution">
    <text evidence="6">The sequence shown here is derived from an EMBL/GenBank/DDBJ whole genome shotgun (WGS) entry which is preliminary data.</text>
</comment>
<evidence type="ECO:0000313" key="7">
    <source>
        <dbReference type="Proteomes" id="UP000253741"/>
    </source>
</evidence>
<reference evidence="6 7" key="1">
    <citation type="submission" date="2018-07" db="EMBL/GenBank/DDBJ databases">
        <title>Streptomyces species from bats.</title>
        <authorList>
            <person name="Dunlap C."/>
        </authorList>
    </citation>
    <scope>NUCLEOTIDE SEQUENCE [LARGE SCALE GENOMIC DNA]</scope>
    <source>
        <strain evidence="6 7">AC230</strain>
    </source>
</reference>
<keyword evidence="1" id="KW-0805">Transcription regulation</keyword>
<dbReference type="CDD" id="cd06170">
    <property type="entry name" value="LuxR_C_like"/>
    <property type="match status" value="1"/>
</dbReference>
<dbReference type="PRINTS" id="PR00038">
    <property type="entry name" value="HTHLUXR"/>
</dbReference>
<evidence type="ECO:0000313" key="6">
    <source>
        <dbReference type="EMBL" id="RDG35605.1"/>
    </source>
</evidence>
<dbReference type="PANTHER" id="PTHR44688:SF16">
    <property type="entry name" value="DNA-BINDING TRANSCRIPTIONAL ACTIVATOR DEVR_DOSR"/>
    <property type="match status" value="1"/>
</dbReference>
<keyword evidence="7" id="KW-1185">Reference proteome</keyword>
<gene>
    <name evidence="6" type="ORF">DVH02_24440</name>
</gene>
<sequence length="115" mass="12393">MTGGSNVQDTSSSQVRTGRNASYGAERLESLTGREREVLLLLGTGLGNRELARELKIAERTVKAHIANIVRKIGQQTRTQAAIVAALAHDTLCSDPACTRHLPRVPGPWRAPSPL</sequence>
<dbReference type="PANTHER" id="PTHR44688">
    <property type="entry name" value="DNA-BINDING TRANSCRIPTIONAL ACTIVATOR DEVR_DOSR"/>
    <property type="match status" value="1"/>
</dbReference>
<dbReference type="Pfam" id="PF00196">
    <property type="entry name" value="GerE"/>
    <property type="match status" value="1"/>
</dbReference>
<protein>
    <submittedName>
        <fullName evidence="6">LuxR family transcriptional regulator</fullName>
    </submittedName>
</protein>
<dbReference type="OrthoDB" id="4865864at2"/>
<accession>A0A370B870</accession>
<dbReference type="SUPFAM" id="SSF46894">
    <property type="entry name" value="C-terminal effector domain of the bipartite response regulators"/>
    <property type="match status" value="1"/>
</dbReference>
<dbReference type="InterPro" id="IPR000792">
    <property type="entry name" value="Tscrpt_reg_LuxR_C"/>
</dbReference>
<keyword evidence="2" id="KW-0238">DNA-binding</keyword>
<name>A0A370B870_9ACTN</name>
<dbReference type="PROSITE" id="PS50043">
    <property type="entry name" value="HTH_LUXR_2"/>
    <property type="match status" value="1"/>
</dbReference>